<dbReference type="GO" id="GO:0005634">
    <property type="term" value="C:nucleus"/>
    <property type="evidence" value="ECO:0007669"/>
    <property type="project" value="UniProtKB-SubCell"/>
</dbReference>
<dbReference type="PROSITE" id="PS50071">
    <property type="entry name" value="HOMEOBOX_2"/>
    <property type="match status" value="1"/>
</dbReference>
<evidence type="ECO:0000256" key="2">
    <source>
        <dbReference type="ARBA" id="ARBA00023125"/>
    </source>
</evidence>
<dbReference type="Proteomes" id="UP000694906">
    <property type="component" value="Unplaced"/>
</dbReference>
<comment type="subcellular location">
    <subcellularLocation>
        <location evidence="1 5 6">Nucleus</location>
    </subcellularLocation>
</comment>
<evidence type="ECO:0000256" key="5">
    <source>
        <dbReference type="PROSITE-ProRule" id="PRU00108"/>
    </source>
</evidence>
<dbReference type="CTD" id="80712"/>
<dbReference type="GO" id="GO:0000981">
    <property type="term" value="F:DNA-binding transcription factor activity, RNA polymerase II-specific"/>
    <property type="evidence" value="ECO:0007669"/>
    <property type="project" value="InterPro"/>
</dbReference>
<dbReference type="GO" id="GO:0000977">
    <property type="term" value="F:RNA polymerase II transcription regulatory region sequence-specific DNA binding"/>
    <property type="evidence" value="ECO:0007669"/>
    <property type="project" value="TreeGrafter"/>
</dbReference>
<protein>
    <submittedName>
        <fullName evidence="10">Homeobox protein ESX1</fullName>
    </submittedName>
</protein>
<dbReference type="CDD" id="cd00086">
    <property type="entry name" value="homeodomain"/>
    <property type="match status" value="1"/>
</dbReference>
<evidence type="ECO:0000313" key="9">
    <source>
        <dbReference type="Proteomes" id="UP000694906"/>
    </source>
</evidence>
<evidence type="ECO:0000256" key="1">
    <source>
        <dbReference type="ARBA" id="ARBA00004123"/>
    </source>
</evidence>
<dbReference type="InterPro" id="IPR009057">
    <property type="entry name" value="Homeodomain-like_sf"/>
</dbReference>
<feature type="DNA-binding region" description="Homeobox" evidence="5">
    <location>
        <begin position="107"/>
        <end position="166"/>
    </location>
</feature>
<dbReference type="InterPro" id="IPR001356">
    <property type="entry name" value="HD"/>
</dbReference>
<reference evidence="10" key="1">
    <citation type="submission" date="2025-08" db="UniProtKB">
        <authorList>
            <consortium name="RefSeq"/>
        </authorList>
    </citation>
    <scope>IDENTIFICATION</scope>
</reference>
<feature type="region of interest" description="Disordered" evidence="7">
    <location>
        <begin position="36"/>
        <end position="112"/>
    </location>
</feature>
<feature type="compositionally biased region" description="Low complexity" evidence="7">
    <location>
        <begin position="91"/>
        <end position="100"/>
    </location>
</feature>
<dbReference type="PROSITE" id="PS00027">
    <property type="entry name" value="HOMEOBOX_1"/>
    <property type="match status" value="1"/>
</dbReference>
<dbReference type="Pfam" id="PF00046">
    <property type="entry name" value="Homeodomain"/>
    <property type="match status" value="1"/>
</dbReference>
<sequence length="269" mass="29743">MEFLPKPSHCSTSYGSLGASELEEQLYDVQPTVASAIGAGLDGEEKTPSEPEQGAEAEAEGSLLAEAPSSLDGGNLEDDGGHLEPREGQEEPAPAAAEEPLLPERRQRRGRTTYSQFQVQELEAFFRRNQYPDVFVREELAGCLNLTEAKVQVWFQNRRAKWRRHQRAQILKNMPPVFLGPGMGIIFNGPFSAVPFVDPTLRCDPVMLPPIRLPVLPVPVPLRPTLPHLPCRPQMMYIPPGPRVPHFDLASVGMPRSSIIQDPFIGPIL</sequence>
<dbReference type="GeneID" id="101715761"/>
<evidence type="ECO:0000256" key="7">
    <source>
        <dbReference type="SAM" id="MobiDB-lite"/>
    </source>
</evidence>
<keyword evidence="9" id="KW-1185">Reference proteome</keyword>
<dbReference type="FunFam" id="1.10.10.60:FF:000361">
    <property type="entry name" value="ESX homeobox 1"/>
    <property type="match status" value="1"/>
</dbReference>
<evidence type="ECO:0000313" key="10">
    <source>
        <dbReference type="RefSeq" id="XP_021097292.1"/>
    </source>
</evidence>
<feature type="compositionally biased region" description="Low complexity" evidence="7">
    <location>
        <begin position="60"/>
        <end position="71"/>
    </location>
</feature>
<dbReference type="PANTHER" id="PTHR24329">
    <property type="entry name" value="HOMEOBOX PROTEIN ARISTALESS"/>
    <property type="match status" value="1"/>
</dbReference>
<organism evidence="9 10">
    <name type="scientific">Heterocephalus glaber</name>
    <name type="common">Naked mole rat</name>
    <dbReference type="NCBI Taxonomy" id="10181"/>
    <lineage>
        <taxon>Eukaryota</taxon>
        <taxon>Metazoa</taxon>
        <taxon>Chordata</taxon>
        <taxon>Craniata</taxon>
        <taxon>Vertebrata</taxon>
        <taxon>Euteleostomi</taxon>
        <taxon>Mammalia</taxon>
        <taxon>Eutheria</taxon>
        <taxon>Euarchontoglires</taxon>
        <taxon>Glires</taxon>
        <taxon>Rodentia</taxon>
        <taxon>Hystricomorpha</taxon>
        <taxon>Bathyergidae</taxon>
        <taxon>Heterocephalus</taxon>
    </lineage>
</organism>
<keyword evidence="3 5" id="KW-0371">Homeobox</keyword>
<gene>
    <name evidence="10" type="primary">Esx1</name>
</gene>
<accession>A0AAX6RKW8</accession>
<feature type="compositionally biased region" description="Basic and acidic residues" evidence="7">
    <location>
        <begin position="79"/>
        <end position="89"/>
    </location>
</feature>
<keyword evidence="2 5" id="KW-0238">DNA-binding</keyword>
<dbReference type="RefSeq" id="XP_021097292.1">
    <property type="nucleotide sequence ID" value="XM_021241633.1"/>
</dbReference>
<dbReference type="AlphaFoldDB" id="A0AAX6RKW8"/>
<dbReference type="InterPro" id="IPR050649">
    <property type="entry name" value="Paired_Homeobox_TFs"/>
</dbReference>
<dbReference type="SMART" id="SM00389">
    <property type="entry name" value="HOX"/>
    <property type="match status" value="1"/>
</dbReference>
<dbReference type="SUPFAM" id="SSF46689">
    <property type="entry name" value="Homeodomain-like"/>
    <property type="match status" value="1"/>
</dbReference>
<name>A0AAX6RKW8_HETGA</name>
<dbReference type="Gene3D" id="1.10.10.60">
    <property type="entry name" value="Homeodomain-like"/>
    <property type="match status" value="1"/>
</dbReference>
<proteinExistence type="predicted"/>
<evidence type="ECO:0000256" key="4">
    <source>
        <dbReference type="ARBA" id="ARBA00023242"/>
    </source>
</evidence>
<feature type="domain" description="Homeobox" evidence="8">
    <location>
        <begin position="105"/>
        <end position="165"/>
    </location>
</feature>
<dbReference type="InterPro" id="IPR017970">
    <property type="entry name" value="Homeobox_CS"/>
</dbReference>
<evidence type="ECO:0000256" key="3">
    <source>
        <dbReference type="ARBA" id="ARBA00023155"/>
    </source>
</evidence>
<evidence type="ECO:0000259" key="8">
    <source>
        <dbReference type="PROSITE" id="PS50071"/>
    </source>
</evidence>
<keyword evidence="4 5" id="KW-0539">Nucleus</keyword>
<evidence type="ECO:0000256" key="6">
    <source>
        <dbReference type="RuleBase" id="RU000682"/>
    </source>
</evidence>
<dbReference type="PANTHER" id="PTHR24329:SF545">
    <property type="entry name" value="HOMEOBOX PROTEIN ESX1"/>
    <property type="match status" value="1"/>
</dbReference>